<evidence type="ECO:0000313" key="3">
    <source>
        <dbReference type="EMBL" id="MBB2924081.1"/>
    </source>
</evidence>
<dbReference type="AlphaFoldDB" id="A0A7W4UH59"/>
<sequence length="283" mass="29705">MGFFRRNRDRTPAPPQAPAALPEARDLEPVDVAWFAGVRASFPGGASANDPETLGRRYDDALDAWGAGGGVGDPSTMVDGLGVALGDAVLARVPGGRWAVAADEHGREPAVVLPPPLSLTIFPRAAVARRWATGERGWVADFVGSLVGRLTDLSTGPSPEVEALASFALAHAVHSIVPEGGPLVPFCLLEEADGERSLHRFVGELRESVERARDHARASGAVRAAVAWDGYLTADGTRTDALFVEASDTGRSSVLRAQRYSPVPGRTAPVGEPVTLERGAPLL</sequence>
<dbReference type="EMBL" id="JACHVX010000004">
    <property type="protein sequence ID" value="MBB2924081.1"/>
    <property type="molecule type" value="Genomic_DNA"/>
</dbReference>
<feature type="region of interest" description="Disordered" evidence="1">
    <location>
        <begin position="263"/>
        <end position="283"/>
    </location>
</feature>
<gene>
    <name evidence="3" type="ORF">FHR80_003009</name>
</gene>
<name>A0A7W4UH59_9CELL</name>
<accession>A0A7W4UH59</accession>
<reference evidence="3 4" key="1">
    <citation type="submission" date="2020-08" db="EMBL/GenBank/DDBJ databases">
        <title>The Agave Microbiome: Exploring the role of microbial communities in plant adaptations to desert environments.</title>
        <authorList>
            <person name="Partida-Martinez L.P."/>
        </authorList>
    </citation>
    <scope>NUCLEOTIDE SEQUENCE [LARGE SCALE GENOMIC DNA]</scope>
    <source>
        <strain evidence="3 4">RAS26</strain>
    </source>
</reference>
<evidence type="ECO:0000256" key="1">
    <source>
        <dbReference type="SAM" id="MobiDB-lite"/>
    </source>
</evidence>
<dbReference type="Pfam" id="PF12713">
    <property type="entry name" value="DUF3806"/>
    <property type="match status" value="1"/>
</dbReference>
<evidence type="ECO:0000313" key="4">
    <source>
        <dbReference type="Proteomes" id="UP000518206"/>
    </source>
</evidence>
<protein>
    <recommendedName>
        <fullName evidence="2">DUF3806 domain-containing protein</fullName>
    </recommendedName>
</protein>
<evidence type="ECO:0000259" key="2">
    <source>
        <dbReference type="Pfam" id="PF12713"/>
    </source>
</evidence>
<feature type="region of interest" description="Disordered" evidence="1">
    <location>
        <begin position="1"/>
        <end position="24"/>
    </location>
</feature>
<comment type="caution">
    <text evidence="3">The sequence shown here is derived from an EMBL/GenBank/DDBJ whole genome shotgun (WGS) entry which is preliminary data.</text>
</comment>
<organism evidence="3 4">
    <name type="scientific">Cellulomonas cellasea</name>
    <dbReference type="NCBI Taxonomy" id="43670"/>
    <lineage>
        <taxon>Bacteria</taxon>
        <taxon>Bacillati</taxon>
        <taxon>Actinomycetota</taxon>
        <taxon>Actinomycetes</taxon>
        <taxon>Micrococcales</taxon>
        <taxon>Cellulomonadaceae</taxon>
        <taxon>Cellulomonas</taxon>
    </lineage>
</organism>
<dbReference type="RefSeq" id="WP_183296870.1">
    <property type="nucleotide sequence ID" value="NZ_JACHVX010000004.1"/>
</dbReference>
<proteinExistence type="predicted"/>
<dbReference type="InterPro" id="IPR024266">
    <property type="entry name" value="DUF3806"/>
</dbReference>
<dbReference type="Proteomes" id="UP000518206">
    <property type="component" value="Unassembled WGS sequence"/>
</dbReference>
<feature type="domain" description="DUF3806" evidence="2">
    <location>
        <begin position="79"/>
        <end position="137"/>
    </location>
</feature>
<reference evidence="3 4" key="2">
    <citation type="submission" date="2020-08" db="EMBL/GenBank/DDBJ databases">
        <authorList>
            <person name="Partida-Martinez L."/>
            <person name="Huntemann M."/>
            <person name="Clum A."/>
            <person name="Wang J."/>
            <person name="Palaniappan K."/>
            <person name="Ritter S."/>
            <person name="Chen I.-M."/>
            <person name="Stamatis D."/>
            <person name="Reddy T."/>
            <person name="O'Malley R."/>
            <person name="Daum C."/>
            <person name="Shapiro N."/>
            <person name="Ivanova N."/>
            <person name="Kyrpides N."/>
            <person name="Woyke T."/>
        </authorList>
    </citation>
    <scope>NUCLEOTIDE SEQUENCE [LARGE SCALE GENOMIC DNA]</scope>
    <source>
        <strain evidence="3 4">RAS26</strain>
    </source>
</reference>